<protein>
    <submittedName>
        <fullName evidence="2">MFS transporter</fullName>
    </submittedName>
</protein>
<proteinExistence type="predicted"/>
<dbReference type="RefSeq" id="WP_368664641.1">
    <property type="nucleotide sequence ID" value="NZ_JBFTEZ010000002.1"/>
</dbReference>
<dbReference type="Pfam" id="PF13347">
    <property type="entry name" value="MFS_2"/>
    <property type="match status" value="1"/>
</dbReference>
<dbReference type="SUPFAM" id="SSF103473">
    <property type="entry name" value="MFS general substrate transporter"/>
    <property type="match status" value="1"/>
</dbReference>
<dbReference type="InterPro" id="IPR039672">
    <property type="entry name" value="MFS_2"/>
</dbReference>
<feature type="transmembrane region" description="Helical" evidence="1">
    <location>
        <begin position="42"/>
        <end position="67"/>
    </location>
</feature>
<evidence type="ECO:0000313" key="3">
    <source>
        <dbReference type="Proteomes" id="UP001560293"/>
    </source>
</evidence>
<feature type="transmembrane region" description="Helical" evidence="1">
    <location>
        <begin position="73"/>
        <end position="96"/>
    </location>
</feature>
<dbReference type="InterPro" id="IPR036259">
    <property type="entry name" value="MFS_trans_sf"/>
</dbReference>
<evidence type="ECO:0000256" key="1">
    <source>
        <dbReference type="SAM" id="Phobius"/>
    </source>
</evidence>
<keyword evidence="1" id="KW-0472">Membrane</keyword>
<feature type="transmembrane region" description="Helical" evidence="1">
    <location>
        <begin position="108"/>
        <end position="130"/>
    </location>
</feature>
<comment type="caution">
    <text evidence="2">The sequence shown here is derived from an EMBL/GenBank/DDBJ whole genome shotgun (WGS) entry which is preliminary data.</text>
</comment>
<keyword evidence="1" id="KW-1133">Transmembrane helix</keyword>
<accession>A0ABV3YNX2</accession>
<gene>
    <name evidence="2" type="ORF">AB6N35_14230</name>
</gene>
<dbReference type="EMBL" id="JBFTEZ010000002">
    <property type="protein sequence ID" value="MEX6465476.1"/>
    <property type="molecule type" value="Genomic_DNA"/>
</dbReference>
<evidence type="ECO:0000313" key="2">
    <source>
        <dbReference type="EMBL" id="MEX6465476.1"/>
    </source>
</evidence>
<keyword evidence="3" id="KW-1185">Reference proteome</keyword>
<keyword evidence="1" id="KW-0812">Transmembrane</keyword>
<sequence>MTTTGAHGAAVAHDAAGAHDAAVAHDALGRTARDRATTAPVLASYAAGSLGTGAFGTLPGLVLAYYLTDSIGVVAAVATVLVLVPKVVDVLAYPLIGAISDRASHRTGYRTGLMLSGALALPVLFVATFAAPTGWSTGAAGVWVMGFFLLASLAYSCFQVPYLALPAELTEDAAARVTVLAWRVPVLAAAILLTGGAARRCGTRPVAGRPGTW</sequence>
<name>A0ABV3YNX2_9ACTN</name>
<dbReference type="PANTHER" id="PTHR11328">
    <property type="entry name" value="MAJOR FACILITATOR SUPERFAMILY DOMAIN-CONTAINING PROTEIN"/>
    <property type="match status" value="1"/>
</dbReference>
<feature type="transmembrane region" description="Helical" evidence="1">
    <location>
        <begin position="177"/>
        <end position="198"/>
    </location>
</feature>
<dbReference type="Proteomes" id="UP001560293">
    <property type="component" value="Unassembled WGS sequence"/>
</dbReference>
<reference evidence="3" key="1">
    <citation type="submission" date="2024-07" db="EMBL/GenBank/DDBJ databases">
        <title>Pseudomonas strain that inhibits Aeromonas fish pathogens.</title>
        <authorList>
            <person name="Wildschutte H."/>
        </authorList>
    </citation>
    <scope>NUCLEOTIDE SEQUENCE [LARGE SCALE GENOMIC DNA]</scope>
    <source>
        <strain evidence="3">n60</strain>
    </source>
</reference>
<dbReference type="PANTHER" id="PTHR11328:SF24">
    <property type="entry name" value="MAJOR FACILITATOR SUPERFAMILY (MFS) PROFILE DOMAIN-CONTAINING PROTEIN"/>
    <property type="match status" value="1"/>
</dbReference>
<organism evidence="2 3">
    <name type="scientific">Dietzia cinnamea</name>
    <dbReference type="NCBI Taxonomy" id="321318"/>
    <lineage>
        <taxon>Bacteria</taxon>
        <taxon>Bacillati</taxon>
        <taxon>Actinomycetota</taxon>
        <taxon>Actinomycetes</taxon>
        <taxon>Mycobacteriales</taxon>
        <taxon>Dietziaceae</taxon>
        <taxon>Dietzia</taxon>
    </lineage>
</organism>
<feature type="transmembrane region" description="Helical" evidence="1">
    <location>
        <begin position="142"/>
        <end position="165"/>
    </location>
</feature>